<reference evidence="9 10" key="1">
    <citation type="journal article" date="2023" name="Hortic Res">
        <title>The complete reference genome for grapevine (Vitis vinifera L.) genetics and breeding.</title>
        <authorList>
            <person name="Shi X."/>
            <person name="Cao S."/>
            <person name="Wang X."/>
            <person name="Huang S."/>
            <person name="Wang Y."/>
            <person name="Liu Z."/>
            <person name="Liu W."/>
            <person name="Leng X."/>
            <person name="Peng Y."/>
            <person name="Wang N."/>
            <person name="Wang Y."/>
            <person name="Ma Z."/>
            <person name="Xu X."/>
            <person name="Zhang F."/>
            <person name="Xue H."/>
            <person name="Zhong H."/>
            <person name="Wang Y."/>
            <person name="Zhang K."/>
            <person name="Velt A."/>
            <person name="Avia K."/>
            <person name="Holtgrawe D."/>
            <person name="Grimplet J."/>
            <person name="Matus J.T."/>
            <person name="Ware D."/>
            <person name="Wu X."/>
            <person name="Wang H."/>
            <person name="Liu C."/>
            <person name="Fang Y."/>
            <person name="Rustenholz C."/>
            <person name="Cheng Z."/>
            <person name="Xiao H."/>
            <person name="Zhou Y."/>
        </authorList>
    </citation>
    <scope>NUCLEOTIDE SEQUENCE [LARGE SCALE GENOMIC DNA]</scope>
    <source>
        <strain evidence="10">cv. Pinot noir / PN40024</strain>
        <tissue evidence="9">Leaf</tissue>
    </source>
</reference>
<evidence type="ECO:0000256" key="3">
    <source>
        <dbReference type="ARBA" id="ARBA00022679"/>
    </source>
</evidence>
<evidence type="ECO:0000256" key="6">
    <source>
        <dbReference type="ARBA" id="ARBA00023136"/>
    </source>
</evidence>
<comment type="subcellular location">
    <subcellularLocation>
        <location evidence="1">Endomembrane system</location>
    </subcellularLocation>
</comment>
<protein>
    <submittedName>
        <fullName evidence="9">Uncharacterized protein</fullName>
    </submittedName>
</protein>
<keyword evidence="10" id="KW-1185">Reference proteome</keyword>
<evidence type="ECO:0000256" key="8">
    <source>
        <dbReference type="SAM" id="Phobius"/>
    </source>
</evidence>
<evidence type="ECO:0000313" key="9">
    <source>
        <dbReference type="EMBL" id="WJZ81399.1"/>
    </source>
</evidence>
<keyword evidence="3" id="KW-0808">Transferase</keyword>
<dbReference type="Pfam" id="PF03552">
    <property type="entry name" value="Cellulose_synt"/>
    <property type="match status" value="1"/>
</dbReference>
<keyword evidence="4 8" id="KW-0812">Transmembrane</keyword>
<evidence type="ECO:0000256" key="1">
    <source>
        <dbReference type="ARBA" id="ARBA00004308"/>
    </source>
</evidence>
<dbReference type="InterPro" id="IPR005150">
    <property type="entry name" value="Cellulose_synth"/>
</dbReference>
<evidence type="ECO:0000256" key="2">
    <source>
        <dbReference type="ARBA" id="ARBA00022676"/>
    </source>
</evidence>
<evidence type="ECO:0000313" key="10">
    <source>
        <dbReference type="Proteomes" id="UP001227230"/>
    </source>
</evidence>
<keyword evidence="7" id="KW-0961">Cell wall biogenesis/degradation</keyword>
<dbReference type="PANTHER" id="PTHR13301">
    <property type="entry name" value="X-BOX TRANSCRIPTION FACTOR-RELATED"/>
    <property type="match status" value="1"/>
</dbReference>
<name>A0ABY9BFC5_VITVI</name>
<keyword evidence="6 8" id="KW-0472">Membrane</keyword>
<organism evidence="9 10">
    <name type="scientific">Vitis vinifera</name>
    <name type="common">Grape</name>
    <dbReference type="NCBI Taxonomy" id="29760"/>
    <lineage>
        <taxon>Eukaryota</taxon>
        <taxon>Viridiplantae</taxon>
        <taxon>Streptophyta</taxon>
        <taxon>Embryophyta</taxon>
        <taxon>Tracheophyta</taxon>
        <taxon>Spermatophyta</taxon>
        <taxon>Magnoliopsida</taxon>
        <taxon>eudicotyledons</taxon>
        <taxon>Gunneridae</taxon>
        <taxon>Pentapetalae</taxon>
        <taxon>rosids</taxon>
        <taxon>Vitales</taxon>
        <taxon>Vitaceae</taxon>
        <taxon>Viteae</taxon>
        <taxon>Vitis</taxon>
    </lineage>
</organism>
<evidence type="ECO:0000256" key="5">
    <source>
        <dbReference type="ARBA" id="ARBA00022989"/>
    </source>
</evidence>
<accession>A0ABY9BFC5</accession>
<feature type="transmembrane region" description="Helical" evidence="8">
    <location>
        <begin position="35"/>
        <end position="56"/>
    </location>
</feature>
<gene>
    <name evidence="9" type="ORF">VitviT2T_001244</name>
</gene>
<keyword evidence="5 8" id="KW-1133">Transmembrane helix</keyword>
<dbReference type="Proteomes" id="UP001227230">
    <property type="component" value="Chromosome 1"/>
</dbReference>
<dbReference type="EMBL" id="CP126648">
    <property type="protein sequence ID" value="WJZ81399.1"/>
    <property type="molecule type" value="Genomic_DNA"/>
</dbReference>
<sequence length="59" mass="6909">MPVFFWAISFIEILISRHCPMWFGYGGRLKLLERVAYINVVIYLNFSVPLLIYCALPTI</sequence>
<evidence type="ECO:0000256" key="4">
    <source>
        <dbReference type="ARBA" id="ARBA00022692"/>
    </source>
</evidence>
<keyword evidence="2" id="KW-0328">Glycosyltransferase</keyword>
<proteinExistence type="predicted"/>
<evidence type="ECO:0000256" key="7">
    <source>
        <dbReference type="ARBA" id="ARBA00023316"/>
    </source>
</evidence>